<proteinExistence type="predicted"/>
<dbReference type="InterPro" id="IPR025164">
    <property type="entry name" value="Toastrack_DUF4097"/>
</dbReference>
<name>A0ABW6JXP5_9BACI</name>
<dbReference type="Gene3D" id="2.160.20.120">
    <property type="match status" value="1"/>
</dbReference>
<dbReference type="Pfam" id="PF13349">
    <property type="entry name" value="DUF4097"/>
    <property type="match status" value="1"/>
</dbReference>
<protein>
    <submittedName>
        <fullName evidence="2">DUF4097 family beta strand repeat-containing protein</fullName>
    </submittedName>
</protein>
<dbReference type="Proteomes" id="UP001601058">
    <property type="component" value="Unassembled WGS sequence"/>
</dbReference>
<evidence type="ECO:0000313" key="3">
    <source>
        <dbReference type="Proteomes" id="UP001601058"/>
    </source>
</evidence>
<gene>
    <name evidence="2" type="ORF">ACFYKT_09765</name>
</gene>
<feature type="domain" description="DUF4097" evidence="1">
    <location>
        <begin position="40"/>
        <end position="275"/>
    </location>
</feature>
<comment type="caution">
    <text evidence="2">The sequence shown here is derived from an EMBL/GenBank/DDBJ whole genome shotgun (WGS) entry which is preliminary data.</text>
</comment>
<evidence type="ECO:0000259" key="1">
    <source>
        <dbReference type="Pfam" id="PF13349"/>
    </source>
</evidence>
<evidence type="ECO:0000313" key="2">
    <source>
        <dbReference type="EMBL" id="MFE8696621.1"/>
    </source>
</evidence>
<reference evidence="2 3" key="1">
    <citation type="submission" date="2024-08" db="EMBL/GenBank/DDBJ databases">
        <title>Two novel Cytobacillus novel species.</title>
        <authorList>
            <person name="Liu G."/>
        </authorList>
    </citation>
    <scope>NUCLEOTIDE SEQUENCE [LARGE SCALE GENOMIC DNA]</scope>
    <source>
        <strain evidence="2 3">FJAT-53684</strain>
    </source>
</reference>
<keyword evidence="3" id="KW-1185">Reference proteome</keyword>
<organism evidence="2 3">
    <name type="scientific">Cytobacillus mangrovibacter</name>
    <dbReference type="NCBI Taxonomy" id="3299024"/>
    <lineage>
        <taxon>Bacteria</taxon>
        <taxon>Bacillati</taxon>
        <taxon>Bacillota</taxon>
        <taxon>Bacilli</taxon>
        <taxon>Bacillales</taxon>
        <taxon>Bacillaceae</taxon>
        <taxon>Cytobacillus</taxon>
    </lineage>
</organism>
<dbReference type="EMBL" id="JBIACJ010000004">
    <property type="protein sequence ID" value="MFE8696621.1"/>
    <property type="molecule type" value="Genomic_DNA"/>
</dbReference>
<dbReference type="RefSeq" id="WP_389218920.1">
    <property type="nucleotide sequence ID" value="NZ_JBIACJ010000004.1"/>
</dbReference>
<sequence length="280" mass="30363">MKRIFFLFIILIGLYLIVTNVGSWLSFGKGNTESAVAANIKMIEIDLSSVNATIIPEKRDDIKADLDGKGKVNINKSGNKIRIEYEQNLLDGIQFLNHTSELNIYIPEDYDQSMTIDVGSGYLQFDGSSMELDELKIDLSSGKIDLTNMTTEKFVNKGSSGMIDINKLVTKAGTIDMSSGIIKVKNYQGALDASVSSGQLNIQIDKLVDDLNVKASSGQIKLDLPDGADFTFNGKASSGFIDCDLPLTNKITDEDKIEGVSGSGKHSVDVNITSGLAKIF</sequence>
<accession>A0ABW6JXP5</accession>